<accession>A0ABR1NP78</accession>
<evidence type="ECO:0000256" key="1">
    <source>
        <dbReference type="ARBA" id="ARBA00001946"/>
    </source>
</evidence>
<name>A0ABR1NP78_DIAER</name>
<evidence type="ECO:0000313" key="3">
    <source>
        <dbReference type="EMBL" id="KAK7709543.1"/>
    </source>
</evidence>
<comment type="caution">
    <text evidence="3">The sequence shown here is derived from an EMBL/GenBank/DDBJ whole genome shotgun (WGS) entry which is preliminary data.</text>
</comment>
<evidence type="ECO:0000313" key="4">
    <source>
        <dbReference type="Proteomes" id="UP001430848"/>
    </source>
</evidence>
<evidence type="ECO:0008006" key="5">
    <source>
        <dbReference type="Google" id="ProtNLM"/>
    </source>
</evidence>
<dbReference type="Gene3D" id="3.90.79.10">
    <property type="entry name" value="Nucleoside Triphosphate Pyrophosphohydrolase"/>
    <property type="match status" value="1"/>
</dbReference>
<dbReference type="InterPro" id="IPR015797">
    <property type="entry name" value="NUDIX_hydrolase-like_dom_sf"/>
</dbReference>
<sequence>MFKGLVPGLSSRVQPILKRSKSVLRSTNPSYANQQTNAPIKITMADNVFVLREYNNVPVTAQGLERDQLTQWPPFKNWISTLSHSISLQSQPSHPFHNNPYQLKDITIESYTLFRANNIGFLKLSANVSTADGKSRLPGVIFLRGPAVAMLVVLIPDDVQPTDADALDEAYVLLTVQPRIPTGSLGFVELPAGMIDGDSNFAGVAAKEIEEELGMVIKQTELTCLTDKVGEIRRARKATKGPGSDNKPESAGAENIPFAMYPSAGGCDEYIKIFSHERRVPRSTLHEWEGKYGGLRDEGEMITLKVVPLADLWLEGAMDSKALAAAALYSKVKQWERQQAK</sequence>
<evidence type="ECO:0000256" key="2">
    <source>
        <dbReference type="ARBA" id="ARBA00022801"/>
    </source>
</evidence>
<comment type="cofactor">
    <cofactor evidence="1">
        <name>Mg(2+)</name>
        <dbReference type="ChEBI" id="CHEBI:18420"/>
    </cofactor>
</comment>
<dbReference type="CDD" id="cd03424">
    <property type="entry name" value="NUDIX_ADPRase_Nudt5_UGPPase_Nudt14"/>
    <property type="match status" value="1"/>
</dbReference>
<protein>
    <recommendedName>
        <fullName evidence="5">Nudix hydrolase domain-containing protein</fullName>
    </recommendedName>
</protein>
<keyword evidence="4" id="KW-1185">Reference proteome</keyword>
<organism evidence="3 4">
    <name type="scientific">Diaporthe eres</name>
    <name type="common">Phomopsis oblonga</name>
    <dbReference type="NCBI Taxonomy" id="83184"/>
    <lineage>
        <taxon>Eukaryota</taxon>
        <taxon>Fungi</taxon>
        <taxon>Dikarya</taxon>
        <taxon>Ascomycota</taxon>
        <taxon>Pezizomycotina</taxon>
        <taxon>Sordariomycetes</taxon>
        <taxon>Sordariomycetidae</taxon>
        <taxon>Diaporthales</taxon>
        <taxon>Diaporthaceae</taxon>
        <taxon>Diaporthe</taxon>
        <taxon>Diaporthe eres species complex</taxon>
    </lineage>
</organism>
<dbReference type="EMBL" id="JAKNSF020000169">
    <property type="protein sequence ID" value="KAK7709543.1"/>
    <property type="molecule type" value="Genomic_DNA"/>
</dbReference>
<keyword evidence="2" id="KW-0378">Hydrolase</keyword>
<dbReference type="PANTHER" id="PTHR11839:SF18">
    <property type="entry name" value="NUDIX HYDROLASE DOMAIN-CONTAINING PROTEIN"/>
    <property type="match status" value="1"/>
</dbReference>
<proteinExistence type="predicted"/>
<dbReference type="PANTHER" id="PTHR11839">
    <property type="entry name" value="UDP/ADP-SUGAR PYROPHOSPHATASE"/>
    <property type="match status" value="1"/>
</dbReference>
<dbReference type="SUPFAM" id="SSF55811">
    <property type="entry name" value="Nudix"/>
    <property type="match status" value="1"/>
</dbReference>
<reference evidence="3 4" key="1">
    <citation type="submission" date="2024-02" db="EMBL/GenBank/DDBJ databases">
        <title>De novo assembly and annotation of 12 fungi associated with fruit tree decline syndrome in Ontario, Canada.</title>
        <authorList>
            <person name="Sulman M."/>
            <person name="Ellouze W."/>
            <person name="Ilyukhin E."/>
        </authorList>
    </citation>
    <scope>NUCLEOTIDE SEQUENCE [LARGE SCALE GENOMIC DNA]</scope>
    <source>
        <strain evidence="3 4">M169</strain>
    </source>
</reference>
<gene>
    <name evidence="3" type="ORF">SLS63_013221</name>
</gene>
<dbReference type="Proteomes" id="UP001430848">
    <property type="component" value="Unassembled WGS sequence"/>
</dbReference>